<sequence length="405" mass="44792">MDNSNGIVQLRIDIYEDWQLEAVEKAARRFEEAHDGVRVEVRLLPDREIREGLQDGTSGSDLVQLANGDFVDCSRNGRLLDLTAWAHTHQLELLFHPALWRLLQVDGRLAGLPISATVKSIFYNKEWFRSAGIPDPADGWTWQDFIATAQWLQTANACEGQDRFAARLSFDWEYIGLLLLSSGTSWLSPEGSKASGYANSEAAVKTVKMAAALVREHKLSPATQDWFTHGDLTEGKTGMILDYMIMLHEIEPILGRRLGIASLPRDPATERTNEPWISGFGIASGSAEPALAFQLLTELTCSSNELTRLVTDGFIAPLKSVYEEAGHHRHPLRERVLAELAFAGPLPHSASSEAVRLLREHANPALARILHDGADVSAALDELAEKLDRGLAFSIDRSKRTSVPK</sequence>
<keyword evidence="2" id="KW-0813">Transport</keyword>
<dbReference type="GO" id="GO:0042956">
    <property type="term" value="P:maltodextrin transmembrane transport"/>
    <property type="evidence" value="ECO:0007669"/>
    <property type="project" value="TreeGrafter"/>
</dbReference>
<accession>A0A6C0NUG0</accession>
<gene>
    <name evidence="4" type="ORF">GZH47_02525</name>
</gene>
<dbReference type="Pfam" id="PF01547">
    <property type="entry name" value="SBP_bac_1"/>
    <property type="match status" value="1"/>
</dbReference>
<dbReference type="AlphaFoldDB" id="A0A6C0NUG0"/>
<dbReference type="PANTHER" id="PTHR30061:SF50">
    <property type="entry name" value="MALTOSE_MALTODEXTRIN-BINDING PERIPLASMIC PROTEIN"/>
    <property type="match status" value="1"/>
</dbReference>
<dbReference type="RefSeq" id="WP_162638386.1">
    <property type="nucleotide sequence ID" value="NZ_CP048286.1"/>
</dbReference>
<evidence type="ECO:0000256" key="2">
    <source>
        <dbReference type="ARBA" id="ARBA00022448"/>
    </source>
</evidence>
<dbReference type="GO" id="GO:0055052">
    <property type="term" value="C:ATP-binding cassette (ABC) transporter complex, substrate-binding subunit-containing"/>
    <property type="evidence" value="ECO:0007669"/>
    <property type="project" value="TreeGrafter"/>
</dbReference>
<proteinExistence type="inferred from homology"/>
<reference evidence="4 5" key="1">
    <citation type="submission" date="2020-02" db="EMBL/GenBank/DDBJ databases">
        <title>Paenibacillus sp. nov., isolated from rhizosphere soil of tomato.</title>
        <authorList>
            <person name="Weon H.-Y."/>
            <person name="Lee S.A."/>
        </authorList>
    </citation>
    <scope>NUCLEOTIDE SEQUENCE [LARGE SCALE GENOMIC DNA]</scope>
    <source>
        <strain evidence="4 5">14171R-81</strain>
    </source>
</reference>
<name>A0A6C0NUG0_9BACL</name>
<dbReference type="InterPro" id="IPR006059">
    <property type="entry name" value="SBP"/>
</dbReference>
<dbReference type="PANTHER" id="PTHR30061">
    <property type="entry name" value="MALTOSE-BINDING PERIPLASMIC PROTEIN"/>
    <property type="match status" value="1"/>
</dbReference>
<dbReference type="GO" id="GO:0015768">
    <property type="term" value="P:maltose transport"/>
    <property type="evidence" value="ECO:0007669"/>
    <property type="project" value="TreeGrafter"/>
</dbReference>
<dbReference type="Gene3D" id="3.40.190.10">
    <property type="entry name" value="Periplasmic binding protein-like II"/>
    <property type="match status" value="1"/>
</dbReference>
<evidence type="ECO:0000313" key="5">
    <source>
        <dbReference type="Proteomes" id="UP000479114"/>
    </source>
</evidence>
<evidence type="ECO:0000256" key="1">
    <source>
        <dbReference type="ARBA" id="ARBA00008520"/>
    </source>
</evidence>
<dbReference type="SUPFAM" id="SSF53850">
    <property type="entry name" value="Periplasmic binding protein-like II"/>
    <property type="match status" value="1"/>
</dbReference>
<comment type="similarity">
    <text evidence="1">Belongs to the bacterial solute-binding protein 1 family.</text>
</comment>
<organism evidence="4 5">
    <name type="scientific">Paenibacillus rhizovicinus</name>
    <dbReference type="NCBI Taxonomy" id="2704463"/>
    <lineage>
        <taxon>Bacteria</taxon>
        <taxon>Bacillati</taxon>
        <taxon>Bacillota</taxon>
        <taxon>Bacilli</taxon>
        <taxon>Bacillales</taxon>
        <taxon>Paenibacillaceae</taxon>
        <taxon>Paenibacillus</taxon>
    </lineage>
</organism>
<dbReference type="EMBL" id="CP048286">
    <property type="protein sequence ID" value="QHW29817.1"/>
    <property type="molecule type" value="Genomic_DNA"/>
</dbReference>
<evidence type="ECO:0000313" key="4">
    <source>
        <dbReference type="EMBL" id="QHW29817.1"/>
    </source>
</evidence>
<dbReference type="KEGG" id="prz:GZH47_02525"/>
<dbReference type="Proteomes" id="UP000479114">
    <property type="component" value="Chromosome"/>
</dbReference>
<evidence type="ECO:0000256" key="3">
    <source>
        <dbReference type="ARBA" id="ARBA00022729"/>
    </source>
</evidence>
<keyword evidence="3" id="KW-0732">Signal</keyword>
<keyword evidence="5" id="KW-1185">Reference proteome</keyword>
<dbReference type="GO" id="GO:1901982">
    <property type="term" value="F:maltose binding"/>
    <property type="evidence" value="ECO:0007669"/>
    <property type="project" value="TreeGrafter"/>
</dbReference>
<protein>
    <submittedName>
        <fullName evidence="4">Extracellular solute-binding protein</fullName>
    </submittedName>
</protein>